<dbReference type="AlphaFoldDB" id="A0A087CWL2"/>
<comment type="caution">
    <text evidence="1">The sequence shown here is derived from an EMBL/GenBank/DDBJ whole genome shotgun (WGS) entry which is preliminary data.</text>
</comment>
<gene>
    <name evidence="1" type="ORF">BRUM_0808</name>
</gene>
<organism evidence="1 2">
    <name type="scientific">Bifidobacterium ruminantium</name>
    <dbReference type="NCBI Taxonomy" id="78346"/>
    <lineage>
        <taxon>Bacteria</taxon>
        <taxon>Bacillati</taxon>
        <taxon>Actinomycetota</taxon>
        <taxon>Actinomycetes</taxon>
        <taxon>Bifidobacteriales</taxon>
        <taxon>Bifidobacteriaceae</taxon>
        <taxon>Bifidobacterium</taxon>
    </lineage>
</organism>
<evidence type="ECO:0000313" key="2">
    <source>
        <dbReference type="Proteomes" id="UP000029078"/>
    </source>
</evidence>
<protein>
    <submittedName>
        <fullName evidence="1">Uncharacterized protein</fullName>
    </submittedName>
</protein>
<evidence type="ECO:0000313" key="1">
    <source>
        <dbReference type="EMBL" id="KFI87662.1"/>
    </source>
</evidence>
<dbReference type="Proteomes" id="UP000029078">
    <property type="component" value="Unassembled WGS sequence"/>
</dbReference>
<keyword evidence="2" id="KW-1185">Reference proteome</keyword>
<proteinExistence type="predicted"/>
<name>A0A087CWL2_BIFRU</name>
<accession>A0A087CWL2</accession>
<dbReference type="EMBL" id="JGZL01000012">
    <property type="protein sequence ID" value="KFI87662.1"/>
    <property type="molecule type" value="Genomic_DNA"/>
</dbReference>
<reference evidence="1 2" key="1">
    <citation type="submission" date="2014-03" db="EMBL/GenBank/DDBJ databases">
        <title>Genomics of Bifidobacteria.</title>
        <authorList>
            <person name="Ventura M."/>
            <person name="Milani C."/>
            <person name="Lugli G.A."/>
        </authorList>
    </citation>
    <scope>NUCLEOTIDE SEQUENCE [LARGE SCALE GENOMIC DNA]</scope>
    <source>
        <strain evidence="1 2">LMG 21811</strain>
    </source>
</reference>
<sequence length="36" mass="4119">MDGHESTIRFTAVRRIQYWQTGKGTSERKTTCSAKS</sequence>